<dbReference type="InterPro" id="IPR010982">
    <property type="entry name" value="Lambda_DNA-bd_dom_sf"/>
</dbReference>
<sequence length="69" mass="7745">MDWQKLLKEIYASGLTQKEMAQKIGVSQPWVNAALQGTRGKKVSFDIGVAIKSLHEAVKVKKIDQITYK</sequence>
<evidence type="ECO:0000313" key="2">
    <source>
        <dbReference type="Proteomes" id="UP000229434"/>
    </source>
</evidence>
<accession>A0A2N9XY90</accession>
<dbReference type="RefSeq" id="WP_100137422.1">
    <property type="nucleotide sequence ID" value="NZ_MEIS01000098.1"/>
</dbReference>
<name>A0A2N9XY90_9NEIS</name>
<dbReference type="GO" id="GO:0003677">
    <property type="term" value="F:DNA binding"/>
    <property type="evidence" value="ECO:0007669"/>
    <property type="project" value="InterPro"/>
</dbReference>
<dbReference type="Gene3D" id="1.10.260.40">
    <property type="entry name" value="lambda repressor-like DNA-binding domains"/>
    <property type="match status" value="1"/>
</dbReference>
<comment type="caution">
    <text evidence="1">The sequence shown here is derived from an EMBL/GenBank/DDBJ whole genome shotgun (WGS) entry which is preliminary data.</text>
</comment>
<evidence type="ECO:0008006" key="3">
    <source>
        <dbReference type="Google" id="ProtNLM"/>
    </source>
</evidence>
<organism evidence="1 2">
    <name type="scientific">Snodgrassella alvi</name>
    <dbReference type="NCBI Taxonomy" id="1196083"/>
    <lineage>
        <taxon>Bacteria</taxon>
        <taxon>Pseudomonadati</taxon>
        <taxon>Pseudomonadota</taxon>
        <taxon>Betaproteobacteria</taxon>
        <taxon>Neisseriales</taxon>
        <taxon>Neisseriaceae</taxon>
        <taxon>Snodgrassella</taxon>
    </lineage>
</organism>
<gene>
    <name evidence="1" type="ORF">BHC49_06375</name>
</gene>
<reference evidence="1 2" key="1">
    <citation type="journal article" date="2017" name="MBio">
        <title>Type VI secretion-mediated competition in the bee gut microbiome.</title>
        <authorList>
            <person name="Steele M.I."/>
            <person name="Kwong W.K."/>
            <person name="Powell J.E."/>
            <person name="Whiteley M."/>
            <person name="Moran N.A."/>
        </authorList>
    </citation>
    <scope>NUCLEOTIDE SEQUENCE [LARGE SCALE GENOMIC DNA]</scope>
    <source>
        <strain evidence="1 2">Nev3CBA3</strain>
    </source>
</reference>
<evidence type="ECO:0000313" key="1">
    <source>
        <dbReference type="EMBL" id="PIT55393.1"/>
    </source>
</evidence>
<proteinExistence type="predicted"/>
<dbReference type="AlphaFoldDB" id="A0A2N9XY90"/>
<dbReference type="Proteomes" id="UP000229434">
    <property type="component" value="Unassembled WGS sequence"/>
</dbReference>
<dbReference type="SUPFAM" id="SSF47413">
    <property type="entry name" value="lambda repressor-like DNA-binding domains"/>
    <property type="match status" value="1"/>
</dbReference>
<dbReference type="EMBL" id="MEIS01000098">
    <property type="protein sequence ID" value="PIT55393.1"/>
    <property type="molecule type" value="Genomic_DNA"/>
</dbReference>
<protein>
    <recommendedName>
        <fullName evidence="3">HTH cro/C1-type domain-containing protein</fullName>
    </recommendedName>
</protein>